<dbReference type="eggNOG" id="COG3706">
    <property type="taxonomic scope" value="Bacteria"/>
</dbReference>
<dbReference type="Pfam" id="PF07696">
    <property type="entry name" value="7TMR-DISMED2"/>
    <property type="match status" value="1"/>
</dbReference>
<dbReference type="HOGENOM" id="CLU_000445_105_4_6"/>
<feature type="transmembrane region" description="Helical" evidence="5">
    <location>
        <begin position="300"/>
        <end position="319"/>
    </location>
</feature>
<dbReference type="InterPro" id="IPR050469">
    <property type="entry name" value="Diguanylate_Cyclase"/>
</dbReference>
<feature type="transmembrane region" description="Helical" evidence="5">
    <location>
        <begin position="331"/>
        <end position="348"/>
    </location>
</feature>
<organism evidence="7 8">
    <name type="scientific">Thalassolituus oleivorans MIL-1</name>
    <dbReference type="NCBI Taxonomy" id="1298593"/>
    <lineage>
        <taxon>Bacteria</taxon>
        <taxon>Pseudomonadati</taxon>
        <taxon>Pseudomonadota</taxon>
        <taxon>Gammaproteobacteria</taxon>
        <taxon>Oceanospirillales</taxon>
        <taxon>Oceanospirillaceae</taxon>
        <taxon>Thalassolituus</taxon>
    </lineage>
</organism>
<proteinExistence type="predicted"/>
<dbReference type="GO" id="GO:0043709">
    <property type="term" value="P:cell adhesion involved in single-species biofilm formation"/>
    <property type="evidence" value="ECO:0007669"/>
    <property type="project" value="TreeGrafter"/>
</dbReference>
<feature type="domain" description="GGDEF" evidence="6">
    <location>
        <begin position="460"/>
        <end position="594"/>
    </location>
</feature>
<evidence type="ECO:0000256" key="2">
    <source>
        <dbReference type="ARBA" id="ARBA00012528"/>
    </source>
</evidence>
<dbReference type="NCBIfam" id="TIGR00254">
    <property type="entry name" value="GGDEF"/>
    <property type="match status" value="1"/>
</dbReference>
<dbReference type="AlphaFoldDB" id="M5E6R3"/>
<keyword evidence="5" id="KW-0472">Membrane</keyword>
<feature type="transmembrane region" description="Helical" evidence="5">
    <location>
        <begin position="207"/>
        <end position="231"/>
    </location>
</feature>
<name>M5E6R3_9GAMM</name>
<dbReference type="InterPro" id="IPR011622">
    <property type="entry name" value="7TMR_DISM_rcpt_extracell_dom2"/>
</dbReference>
<feature type="transmembrane region" description="Helical" evidence="5">
    <location>
        <begin position="177"/>
        <end position="200"/>
    </location>
</feature>
<protein>
    <recommendedName>
        <fullName evidence="2">diguanylate cyclase</fullName>
        <ecNumber evidence="2">2.7.7.65</ecNumber>
    </recommendedName>
</protein>
<dbReference type="PANTHER" id="PTHR45138:SF9">
    <property type="entry name" value="DIGUANYLATE CYCLASE DGCM-RELATED"/>
    <property type="match status" value="1"/>
</dbReference>
<feature type="transmembrane region" description="Helical" evidence="5">
    <location>
        <begin position="360"/>
        <end position="380"/>
    </location>
</feature>
<gene>
    <name evidence="7" type="ORF">TOL_2759</name>
</gene>
<dbReference type="EMBL" id="HF680312">
    <property type="protein sequence ID" value="CCU73155.1"/>
    <property type="molecule type" value="Genomic_DNA"/>
</dbReference>
<dbReference type="PANTHER" id="PTHR45138">
    <property type="entry name" value="REGULATORY COMPONENTS OF SENSORY TRANSDUCTION SYSTEM"/>
    <property type="match status" value="1"/>
</dbReference>
<evidence type="ECO:0000256" key="4">
    <source>
        <dbReference type="SAM" id="Coils"/>
    </source>
</evidence>
<dbReference type="InterPro" id="IPR029787">
    <property type="entry name" value="Nucleotide_cyclase"/>
</dbReference>
<keyword evidence="5" id="KW-0812">Transmembrane</keyword>
<dbReference type="GO" id="GO:0005886">
    <property type="term" value="C:plasma membrane"/>
    <property type="evidence" value="ECO:0007669"/>
    <property type="project" value="TreeGrafter"/>
</dbReference>
<feature type="coiled-coil region" evidence="4">
    <location>
        <begin position="405"/>
        <end position="432"/>
    </location>
</feature>
<evidence type="ECO:0000313" key="8">
    <source>
        <dbReference type="Proteomes" id="UP000011866"/>
    </source>
</evidence>
<dbReference type="PATRIC" id="fig|1298593.3.peg.2664"/>
<keyword evidence="4" id="KW-0175">Coiled coil</keyword>
<dbReference type="SUPFAM" id="SSF55073">
    <property type="entry name" value="Nucleotide cyclase"/>
    <property type="match status" value="1"/>
</dbReference>
<comment type="cofactor">
    <cofactor evidence="1">
        <name>Mg(2+)</name>
        <dbReference type="ChEBI" id="CHEBI:18420"/>
    </cofactor>
</comment>
<dbReference type="SMART" id="SM00267">
    <property type="entry name" value="GGDEF"/>
    <property type="match status" value="1"/>
</dbReference>
<reference evidence="7 8" key="1">
    <citation type="journal article" date="2013" name="Genome Announc.">
        <title>Genome Sequence of Thalassolituus oleivorans MIL-1 (DSM 14913T).</title>
        <authorList>
            <person name="Golyshin P.N."/>
            <person name="Werner J."/>
            <person name="Chernikova T.N."/>
            <person name="Tran H."/>
            <person name="Ferrer M."/>
            <person name="Yakimov M.M."/>
            <person name="Teeling H."/>
            <person name="Golyshina O.V."/>
        </authorList>
    </citation>
    <scope>NUCLEOTIDE SEQUENCE [LARGE SCALE GENOMIC DNA]</scope>
    <source>
        <strain evidence="7 8">MIL-1</strain>
    </source>
</reference>
<dbReference type="Pfam" id="PF00990">
    <property type="entry name" value="GGDEF"/>
    <property type="match status" value="1"/>
</dbReference>
<dbReference type="PROSITE" id="PS50887">
    <property type="entry name" value="GGDEF"/>
    <property type="match status" value="1"/>
</dbReference>
<evidence type="ECO:0000256" key="1">
    <source>
        <dbReference type="ARBA" id="ARBA00001946"/>
    </source>
</evidence>
<dbReference type="InterPro" id="IPR043128">
    <property type="entry name" value="Rev_trsase/Diguanyl_cyclase"/>
</dbReference>
<feature type="transmembrane region" description="Helical" evidence="5">
    <location>
        <begin position="275"/>
        <end position="294"/>
    </location>
</feature>
<dbReference type="GeneID" id="79177520"/>
<dbReference type="EC" id="2.7.7.65" evidence="2"/>
<dbReference type="FunFam" id="3.30.70.270:FF:000001">
    <property type="entry name" value="Diguanylate cyclase domain protein"/>
    <property type="match status" value="1"/>
</dbReference>
<dbReference type="InterPro" id="IPR000160">
    <property type="entry name" value="GGDEF_dom"/>
</dbReference>
<dbReference type="Proteomes" id="UP000011866">
    <property type="component" value="Chromosome"/>
</dbReference>
<dbReference type="GO" id="GO:0052621">
    <property type="term" value="F:diguanylate cyclase activity"/>
    <property type="evidence" value="ECO:0007669"/>
    <property type="project" value="UniProtKB-EC"/>
</dbReference>
<accession>M5E6R3</accession>
<dbReference type="Gene3D" id="2.60.40.2380">
    <property type="match status" value="1"/>
</dbReference>
<dbReference type="GO" id="GO:1902201">
    <property type="term" value="P:negative regulation of bacterial-type flagellum-dependent cell motility"/>
    <property type="evidence" value="ECO:0007669"/>
    <property type="project" value="TreeGrafter"/>
</dbReference>
<comment type="catalytic activity">
    <reaction evidence="3">
        <text>2 GTP = 3',3'-c-di-GMP + 2 diphosphate</text>
        <dbReference type="Rhea" id="RHEA:24898"/>
        <dbReference type="ChEBI" id="CHEBI:33019"/>
        <dbReference type="ChEBI" id="CHEBI:37565"/>
        <dbReference type="ChEBI" id="CHEBI:58805"/>
        <dbReference type="EC" id="2.7.7.65"/>
    </reaction>
</comment>
<dbReference type="STRING" id="187493.CN03_04555"/>
<dbReference type="CDD" id="cd01949">
    <property type="entry name" value="GGDEF"/>
    <property type="match status" value="1"/>
</dbReference>
<dbReference type="KEGG" id="tol:TOL_2759"/>
<evidence type="ECO:0000313" key="7">
    <source>
        <dbReference type="EMBL" id="CCU73155.1"/>
    </source>
</evidence>
<evidence type="ECO:0000256" key="5">
    <source>
        <dbReference type="SAM" id="Phobius"/>
    </source>
</evidence>
<dbReference type="Pfam" id="PF07695">
    <property type="entry name" value="7TMR-DISM_7TM"/>
    <property type="match status" value="1"/>
</dbReference>
<feature type="transmembrane region" description="Helical" evidence="5">
    <location>
        <begin position="243"/>
        <end position="263"/>
    </location>
</feature>
<dbReference type="RefSeq" id="WP_015487870.1">
    <property type="nucleotide sequence ID" value="NC_020888.1"/>
</dbReference>
<keyword evidence="5" id="KW-1133">Transmembrane helix</keyword>
<keyword evidence="8" id="KW-1185">Reference proteome</keyword>
<evidence type="ECO:0000256" key="3">
    <source>
        <dbReference type="ARBA" id="ARBA00034247"/>
    </source>
</evidence>
<sequence length="594" mass="67053">MSVVILCLSINAHSTEVLDISNIKDKIDLLSHLEYHTIAENDDIYAQTELADERWLAPQGVKGNLGHSDNPAWFRITLTGLDKLKEQTYIRLNYPHHDYIDVYYLQQDNVIKHFQGGDQRIFSERPIDLRIYLFPITATAANPASIDVYIRVASPGPLMMPLDIITYPKAADDERSMYLWGGAYFGIMAIMLIYNTFIWVATRDFTYFLYLVYLTAAGALQFALFGFGFKYLWPDNPGFNNEVIIFLTPFMQLTAVIFVLKFVDIENTGTKLDKAIGVTLFILVTLLTIVSLSLPYATVLTLGHIIGLSAVTAGIYIGIKGWMRGVKAARIFTIAWLANLIFIAWYLFDITGMVNATVIGGQGIAIGSIVELALLSIAFADKINQEKELRISTQQELLEVQLDTNIKLDNKVRERTQELEAVNEQLARLSITDPLTSLYNRRHFDKVYIDNYYEAFRYKKSIAILMIDIDHFKRLNDLNGHAFGDLCLIKAAQLIRGNIHRPTDLVARYGGEEFIVMLPDTVITDALNIAESIRKAFVSTIVSEGRHSEAMTVSIGVHAEIPIDRENWEKLLKDADDLLYQAKNNGRNQVAIAS</sequence>
<dbReference type="Gene3D" id="3.30.70.270">
    <property type="match status" value="1"/>
</dbReference>
<dbReference type="InterPro" id="IPR011623">
    <property type="entry name" value="7TMR_DISM_rcpt_extracell_dom1"/>
</dbReference>
<evidence type="ECO:0000259" key="6">
    <source>
        <dbReference type="PROSITE" id="PS50887"/>
    </source>
</evidence>